<comment type="caution">
    <text evidence="1">The sequence shown here is derived from an EMBL/GenBank/DDBJ whole genome shotgun (WGS) entry which is preliminary data.</text>
</comment>
<sequence length="932" mass="105481">MEDEERIQNGLESLVVNTTLAPRQTTIKKESDSTASSPNRSKESRSLSPDDQKARSDSASTPDGYPPKLTRKPSQKTAAQLFDDLPDVTAESCDHFQLIPDCLYGSKSLGATEHDALDCDCSEEWREGMNHACGDDSDCINRATKMECVAGDCNCGNGCLNQRFQQKQYANVSVIKTEKKGFGLRANTKLEANDFIFEYIGEVINEPTFRRRMIQYDKEGIRHFYFMSLTKNEFVDATKKGNLGRFCNHSCNPNCYVDKWVVGNKLRMGIFAQRKIQAGEELVFNYNVDRYGADPQPCYCGEPNCLGFIGGKTQTERATKLPDATIEALGIDGSDGWDTAVAKKPRKKKITEDDEEYVNSVQARGLNEEDVTKVMATLMQCKEKWIAVKLLERIQRCDDDRVRNRVVQMHGYQILKTALSTFLDDHNVVLQILDILNRLPRLTKNKISDSKIESTVESLTKSEHEDVAEEATRLLDAWSKLETAYRIPRKKLDPNTSSAPVNSFEERRGNRPEEPLIKTVFTLPDNTPKGPRSSIPQRNQNFFNHNHNHSHQRPRRPPHQSLSQNLPPGWFSATDQRGNLYYYSRNGDTTWQKPTAPPPEPAQSQPKGPSKAAQDQKVLQDIIDSLTKPDSVPRRSASQTPQASTPTQEPKKAEKWRSLPVEKQMKIYENTLFPHVKHVTDKFRDKLPREEFKKYAKEAAKKLVTSDYKNNRVDDPTSISEKKEKQVKKFVKDFFVRAIEKYEEYKKKAKQAKGGHNTSQATPISQPIETPTTKDRDVAMTDEEDVGSTPNSLDRKRKREDVLESPSLTPSETPSMKRLKEDEGDIPSPPPPPPPPMDGEAALNLATEPVQMLGEQDEAQLVAAEVERQKLREEEAALERENEFNMLAFEKEQQEKLVNGNHASNPNGLSNLTEEDASTLQHNTAQHEVMSH</sequence>
<organism evidence="1 2">
    <name type="scientific">Hypoxylon rubiginosum</name>
    <dbReference type="NCBI Taxonomy" id="110542"/>
    <lineage>
        <taxon>Eukaryota</taxon>
        <taxon>Fungi</taxon>
        <taxon>Dikarya</taxon>
        <taxon>Ascomycota</taxon>
        <taxon>Pezizomycotina</taxon>
        <taxon>Sordariomycetes</taxon>
        <taxon>Xylariomycetidae</taxon>
        <taxon>Xylariales</taxon>
        <taxon>Hypoxylaceae</taxon>
        <taxon>Hypoxylon</taxon>
    </lineage>
</organism>
<dbReference type="EMBL" id="MU394283">
    <property type="protein sequence ID" value="KAI6092431.1"/>
    <property type="molecule type" value="Genomic_DNA"/>
</dbReference>
<proteinExistence type="predicted"/>
<reference evidence="1 2" key="1">
    <citation type="journal article" date="2022" name="New Phytol.">
        <title>Ecological generalism drives hyperdiversity of secondary metabolite gene clusters in xylarialean endophytes.</title>
        <authorList>
            <person name="Franco M.E.E."/>
            <person name="Wisecaver J.H."/>
            <person name="Arnold A.E."/>
            <person name="Ju Y.M."/>
            <person name="Slot J.C."/>
            <person name="Ahrendt S."/>
            <person name="Moore L.P."/>
            <person name="Eastman K.E."/>
            <person name="Scott K."/>
            <person name="Konkel Z."/>
            <person name="Mondo S.J."/>
            <person name="Kuo A."/>
            <person name="Hayes R.D."/>
            <person name="Haridas S."/>
            <person name="Andreopoulos B."/>
            <person name="Riley R."/>
            <person name="LaButti K."/>
            <person name="Pangilinan J."/>
            <person name="Lipzen A."/>
            <person name="Amirebrahimi M."/>
            <person name="Yan J."/>
            <person name="Adam C."/>
            <person name="Keymanesh K."/>
            <person name="Ng V."/>
            <person name="Louie K."/>
            <person name="Northen T."/>
            <person name="Drula E."/>
            <person name="Henrissat B."/>
            <person name="Hsieh H.M."/>
            <person name="Youens-Clark K."/>
            <person name="Lutzoni F."/>
            <person name="Miadlikowska J."/>
            <person name="Eastwood D.C."/>
            <person name="Hamelin R.C."/>
            <person name="Grigoriev I.V."/>
            <person name="U'Ren J.M."/>
        </authorList>
    </citation>
    <scope>NUCLEOTIDE SEQUENCE [LARGE SCALE GENOMIC DNA]</scope>
    <source>
        <strain evidence="1 2">ER1909</strain>
    </source>
</reference>
<name>A0ACC0DHW0_9PEZI</name>
<accession>A0ACC0DHW0</accession>
<dbReference type="Proteomes" id="UP001497680">
    <property type="component" value="Unassembled WGS sequence"/>
</dbReference>
<evidence type="ECO:0000313" key="1">
    <source>
        <dbReference type="EMBL" id="KAI6092431.1"/>
    </source>
</evidence>
<gene>
    <name evidence="1" type="ORF">F4821DRAFT_134784</name>
</gene>
<keyword evidence="2" id="KW-1185">Reference proteome</keyword>
<evidence type="ECO:0000313" key="2">
    <source>
        <dbReference type="Proteomes" id="UP001497680"/>
    </source>
</evidence>
<protein>
    <submittedName>
        <fullName evidence="1">Uncharacterized protein</fullName>
    </submittedName>
</protein>